<feature type="domain" description="VOC" evidence="1">
    <location>
        <begin position="6"/>
        <end position="130"/>
    </location>
</feature>
<dbReference type="Pfam" id="PF00903">
    <property type="entry name" value="Glyoxalase"/>
    <property type="match status" value="1"/>
</dbReference>
<dbReference type="InterPro" id="IPR037523">
    <property type="entry name" value="VOC_core"/>
</dbReference>
<accession>A0A7I9V7C9</accession>
<keyword evidence="3" id="KW-1185">Reference proteome</keyword>
<name>A0A7I9V7C9_9ACTN</name>
<gene>
    <name evidence="2" type="ORF">nbrc107696_16630</name>
</gene>
<proteinExistence type="predicted"/>
<evidence type="ECO:0000259" key="1">
    <source>
        <dbReference type="PROSITE" id="PS51819"/>
    </source>
</evidence>
<dbReference type="InterPro" id="IPR029068">
    <property type="entry name" value="Glyas_Bleomycin-R_OHBP_Dase"/>
</dbReference>
<dbReference type="PROSITE" id="PS51819">
    <property type="entry name" value="VOC"/>
    <property type="match status" value="1"/>
</dbReference>
<evidence type="ECO:0000313" key="3">
    <source>
        <dbReference type="Proteomes" id="UP000444960"/>
    </source>
</evidence>
<evidence type="ECO:0000313" key="2">
    <source>
        <dbReference type="EMBL" id="GEE01217.1"/>
    </source>
</evidence>
<dbReference type="EMBL" id="BJOV01000003">
    <property type="protein sequence ID" value="GEE01217.1"/>
    <property type="molecule type" value="Genomic_DNA"/>
</dbReference>
<dbReference type="Gene3D" id="3.10.180.10">
    <property type="entry name" value="2,3-Dihydroxybiphenyl 1,2-Dioxygenase, domain 1"/>
    <property type="match status" value="1"/>
</dbReference>
<dbReference type="InterPro" id="IPR004360">
    <property type="entry name" value="Glyas_Fos-R_dOase_dom"/>
</dbReference>
<sequence>MTSAPRLNAVGIVCDDLQTTLAFYRLLGLDIPTVPDDAPHVEADVGGFRVMFDPVSTVYSFDPDWVRPPAGSSAMSLAFECASPADVDAVVGQLAGVGGQVVREPFDAAWGQRYATVRDPNGNEVDVYAWA</sequence>
<dbReference type="RefSeq" id="WP_161895038.1">
    <property type="nucleotide sequence ID" value="NZ_BJOV01000003.1"/>
</dbReference>
<dbReference type="PANTHER" id="PTHR36503">
    <property type="entry name" value="BLR2520 PROTEIN"/>
    <property type="match status" value="1"/>
</dbReference>
<protein>
    <submittedName>
        <fullName evidence="2">Glyoxalase</fullName>
    </submittedName>
</protein>
<dbReference type="AlphaFoldDB" id="A0A7I9V7C9"/>
<reference evidence="3" key="1">
    <citation type="submission" date="2019-06" db="EMBL/GenBank/DDBJ databases">
        <title>Gordonia isolated from sludge of a wastewater treatment plant.</title>
        <authorList>
            <person name="Tamura T."/>
            <person name="Aoyama K."/>
            <person name="Kang Y."/>
            <person name="Saito S."/>
            <person name="Akiyama N."/>
            <person name="Yazawa K."/>
            <person name="Gonoi T."/>
            <person name="Mikami Y."/>
        </authorList>
    </citation>
    <scope>NUCLEOTIDE SEQUENCE [LARGE SCALE GENOMIC DNA]</scope>
    <source>
        <strain evidence="3">NBRC 107696</strain>
    </source>
</reference>
<dbReference type="PANTHER" id="PTHR36503:SF3">
    <property type="entry name" value="BLR0126 PROTEIN"/>
    <property type="match status" value="1"/>
</dbReference>
<organism evidence="2 3">
    <name type="scientific">Gordonia spumicola</name>
    <dbReference type="NCBI Taxonomy" id="589161"/>
    <lineage>
        <taxon>Bacteria</taxon>
        <taxon>Bacillati</taxon>
        <taxon>Actinomycetota</taxon>
        <taxon>Actinomycetes</taxon>
        <taxon>Mycobacteriales</taxon>
        <taxon>Gordoniaceae</taxon>
        <taxon>Gordonia</taxon>
    </lineage>
</organism>
<dbReference type="SUPFAM" id="SSF54593">
    <property type="entry name" value="Glyoxalase/Bleomycin resistance protein/Dihydroxybiphenyl dioxygenase"/>
    <property type="match status" value="1"/>
</dbReference>
<dbReference type="Proteomes" id="UP000444960">
    <property type="component" value="Unassembled WGS sequence"/>
</dbReference>
<dbReference type="OrthoDB" id="9798430at2"/>
<comment type="caution">
    <text evidence="2">The sequence shown here is derived from an EMBL/GenBank/DDBJ whole genome shotgun (WGS) entry which is preliminary data.</text>
</comment>